<proteinExistence type="predicted"/>
<feature type="region of interest" description="Disordered" evidence="2">
    <location>
        <begin position="1129"/>
        <end position="1155"/>
    </location>
</feature>
<keyword evidence="3" id="KW-0614">Plasmid</keyword>
<dbReference type="RefSeq" id="WP_153273507.1">
    <property type="nucleotide sequence ID" value="NZ_CP043499.1"/>
</dbReference>
<keyword evidence="1" id="KW-0175">Coiled coil</keyword>
<reference evidence="3 4" key="1">
    <citation type="submission" date="2019-08" db="EMBL/GenBank/DDBJ databases">
        <title>Prosopis cineraria nodule microbiome.</title>
        <authorList>
            <person name="Ali R."/>
            <person name="Chaluvadi S.R."/>
            <person name="Wang X."/>
        </authorList>
    </citation>
    <scope>NUCLEOTIDE SEQUENCE [LARGE SCALE GENOMIC DNA]</scope>
    <source>
        <strain evidence="3 4">BG7</strain>
        <plasmid evidence="3 4">unnamed</plasmid>
    </source>
</reference>
<dbReference type="EMBL" id="CP043499">
    <property type="protein sequence ID" value="QFY63547.1"/>
    <property type="molecule type" value="Genomic_DNA"/>
</dbReference>
<dbReference type="Proteomes" id="UP000326881">
    <property type="component" value="Plasmid unnamed"/>
</dbReference>
<evidence type="ECO:0000313" key="4">
    <source>
        <dbReference type="Proteomes" id="UP000326881"/>
    </source>
</evidence>
<feature type="compositionally biased region" description="Basic and acidic residues" evidence="2">
    <location>
        <begin position="1138"/>
        <end position="1155"/>
    </location>
</feature>
<protein>
    <submittedName>
        <fullName evidence="3">Uncharacterized protein</fullName>
    </submittedName>
</protein>
<dbReference type="OrthoDB" id="7592292at2"/>
<keyword evidence="4" id="KW-1185">Reference proteome</keyword>
<evidence type="ECO:0000313" key="3">
    <source>
        <dbReference type="EMBL" id="QFY63547.1"/>
    </source>
</evidence>
<sequence>MEGVIARLAGRLYAINADGQRSRMQFGLDITGKLVFDNFFGADSTFQYIELFDGDETKLRFSLRMRGRFHYYAKDQQIVLAMLRSFQMASLLPDGPGLSCVLRWTLSQTGMFNADDSLNVFTYYASNYAGDAFPGDDAEISGYRSLKTLSNPSPSDSFERAIFATNAPVAISPDAYPLLARMLGQPTGIGFRDVKRIPPKADGKYKQPRAIGLRPVGIRRKGRGGANDFLTFGGRVQVEPTSAKPGSANIVVDSRSASRVAIEITKPVDFHLIPDVFNQPDFDDPRKIDSALHSYVEITALSPHLFADLWNERVAQPYLSALRTVDDAHETSFVPLLQNVGSSKGESGEFDALFDMVQPDARSDDVGDIVLAVLRPTQAAAVFTADAVFPGLVTHDGLPVRRRVKVRVEREAIRDTFCWFDALPRASSIPEIRVEIVADTDAGKEPTSALRFGALDFDVPGHAKEQAGRLEMRLAVTFDPADSALPHYATSRRDPKRQAGRARLPYPGEAIPRIVAHIDQFDLADVRPGAQDAPPDSGRAFDAVLEPLRRRDVDTSDPEFPRITREKRIAGNLSRDVPLVLVDRPKVTSEEDSLRTPFFLTGEEVTATGSNRRLALVLHRKPLSNTAGTPSTGEVKSGDRTIVIDAEPLTVAMANVATFGLDLTQSEDSDGEIANWETSEFGGGKWEIAGVTDGFNLSFPPQATGEAFEKGAPWPPISPTGAEITVDYRLGTLARMSLQSSYFKQQYAEAPWNLRRILGSAGDRAPGAGLATARFEFLYGLASRLTSSGLRLAEIGARIGGLRTPLPARPKGIIRSLTGTSRQSLVEAELYDRQRDLAAGFSKVYETRLAQFGIYREGTEGPLSVDDKVAFELRANAEVDPDPWDPQSQSTNLKGGATRGFESKNIFQEVMKKPASTRGQIIEPSFTALGGSGFMRAFFANGKTRIVSNTVVGRTDTYTLERIGRIGVFWNIAKHVIVYERTVLPPDQFAEEQEGQHLGRPVVRKVQEYVELLEPDRAYPEKSGGQKARGFVEACLFRTRRIPVKSSWGRDIEAGWIVPLWRSDADRDLFPKPDIRLRLASANTGASAAVHSRLSDPSQLVFFTSVREEDGDLPDQWLPVAGVDFVNAPAPSPTGRPVIDRADPDGRQPDDRMRDPMFDRCTFDVDSGSAPANLTAARAAGEPIGAVVETVSMMRSKPTGVGGGAAQAIALRAHLQTMADDARALEARLNEAISTARGIVAGLWDASAAGDPVEAAIAQLEALKGEVRQRAASARQSIGAAASEAKTALDAARSKWTDEAASFQSKATKGIEETLNRRLDALIKALGDLQADPYLFEGATASSAENVARQIEQALALPRSQLLTGINRLSAGFEQLDRGVADLLRGMSDAVRAVSDAAADVEGTIASLPDAGQVLSSYDEFHRRMMGIIEGIMDKARRSLPPVVMNAKIFPVEPNHVSLNVLLGVLQTALVEMHSTAFSEVQKAEANLSGVRAAVGEALRQTVHVIEAAGNDMAALNAFVESYRQQAVTSLGAFTTGLDGVCQTWLMALYEGCRKPTGDLRKYVQGELKTLTDKVVSLKLTIAAATKSAMNNLGGLLDGVGRSIADEEKAIDDVIDGAAVAARTTITGLENSLIQSIDAGISVIRRDGAAIKEAAEKLEDGAKAIVNGLQQQIPPSVAGNIRALEEGYKRLSTAPSFQNPSDTLALVRAAGASPILPNLSFNRDRIAYFFDDARDAIRTSPVVALMNRLDDDLKALGIRLPTDEILDRFTPKGLENFDFSQIFPDLAGLKLDGLFKNFHLPAFASDKIKISHGFDKASLSGWAKAEASTSLGDRSEIFEFGPLNLSMVSGTFAALADFAIDPQGLSKRTTKAEITGDWELAFSGHPLVTLEETRVFFEDGKGLDVDIDPRRVRLDNSIKFLSDLIKSFSDPNSGFFLEMLEENGVPAGISARIELPLPPLSFGAFSATGMRFATSFELVTLKRGEGRSGEFALATSMALGRKSEPFVLRVWLFLGGGWFEARARYFPTSGRLSSAVSIGLTAGVGMDFAFGPCSGFVYAMLGAYAEFETDGSGGKSFSIAVIFLVRGGVVILGRFNIGLSMLLELVYRDDGSAVARGTLEVSFKICWCCEIKVRQAITYYLAGGQKNAATASGDHLDNFA</sequence>
<evidence type="ECO:0000256" key="2">
    <source>
        <dbReference type="SAM" id="MobiDB-lite"/>
    </source>
</evidence>
<organism evidence="3 4">
    <name type="scientific">Rhizobium grahamii</name>
    <dbReference type="NCBI Taxonomy" id="1120045"/>
    <lineage>
        <taxon>Bacteria</taxon>
        <taxon>Pseudomonadati</taxon>
        <taxon>Pseudomonadota</taxon>
        <taxon>Alphaproteobacteria</taxon>
        <taxon>Hyphomicrobiales</taxon>
        <taxon>Rhizobiaceae</taxon>
        <taxon>Rhizobium/Agrobacterium group</taxon>
        <taxon>Rhizobium</taxon>
    </lineage>
</organism>
<geneLocation type="plasmid" evidence="3 4">
    <name>unnamed</name>
</geneLocation>
<dbReference type="KEGG" id="rgr:FZ934_25225"/>
<evidence type="ECO:0000256" key="1">
    <source>
        <dbReference type="SAM" id="Coils"/>
    </source>
</evidence>
<accession>A0A5Q0CH51</accession>
<feature type="coiled-coil region" evidence="1">
    <location>
        <begin position="1215"/>
        <end position="1277"/>
    </location>
</feature>
<name>A0A5Q0CH51_9HYPH</name>
<gene>
    <name evidence="3" type="ORF">FZ934_25225</name>
</gene>